<dbReference type="InParanoid" id="A0A1S3AA20"/>
<dbReference type="PIRSF" id="PIRSF038193">
    <property type="entry name" value="Hyaluronidase"/>
    <property type="match status" value="1"/>
</dbReference>
<gene>
    <name evidence="19" type="primary">LOC103121171</name>
</gene>
<dbReference type="GO" id="GO:0030214">
    <property type="term" value="P:hyaluronan catabolic process"/>
    <property type="evidence" value="ECO:0007669"/>
    <property type="project" value="TreeGrafter"/>
</dbReference>
<keyword evidence="17" id="KW-0812">Transmembrane</keyword>
<dbReference type="RefSeq" id="XP_007531750.2">
    <property type="nucleotide sequence ID" value="XM_007531688.2"/>
</dbReference>
<evidence type="ECO:0000256" key="9">
    <source>
        <dbReference type="ARBA" id="ARBA00023157"/>
    </source>
</evidence>
<evidence type="ECO:0000256" key="8">
    <source>
        <dbReference type="ARBA" id="ARBA00023136"/>
    </source>
</evidence>
<evidence type="ECO:0000256" key="14">
    <source>
        <dbReference type="PIRSR" id="PIRSR038193-2"/>
    </source>
</evidence>
<dbReference type="EC" id="3.2.1.35" evidence="13 16"/>
<dbReference type="PANTHER" id="PTHR11769">
    <property type="entry name" value="HYALURONIDASE"/>
    <property type="match status" value="1"/>
</dbReference>
<keyword evidence="12 13" id="KW-0326">Glycosidase</keyword>
<feature type="transmembrane region" description="Helical" evidence="17">
    <location>
        <begin position="12"/>
        <end position="34"/>
    </location>
</feature>
<evidence type="ECO:0000256" key="4">
    <source>
        <dbReference type="ARBA" id="ARBA00022475"/>
    </source>
</evidence>
<evidence type="ECO:0000256" key="16">
    <source>
        <dbReference type="RuleBase" id="RU610713"/>
    </source>
</evidence>
<keyword evidence="7 13" id="KW-0378">Hydrolase</keyword>
<dbReference type="PIRSF" id="PIRSF500773">
    <property type="entry name" value="Hyaluronidase_PH20_Hyal5"/>
    <property type="match status" value="1"/>
</dbReference>
<keyword evidence="5" id="KW-0336">GPI-anchor</keyword>
<dbReference type="InterPro" id="IPR001439">
    <property type="entry name" value="Hyaluronidase_PH20/Hyal5"/>
</dbReference>
<dbReference type="Pfam" id="PF01630">
    <property type="entry name" value="Glyco_hydro_56"/>
    <property type="match status" value="2"/>
</dbReference>
<dbReference type="Gene3D" id="3.20.20.70">
    <property type="entry name" value="Aldolase class I"/>
    <property type="match status" value="2"/>
</dbReference>
<dbReference type="GO" id="GO:0005975">
    <property type="term" value="P:carbohydrate metabolic process"/>
    <property type="evidence" value="ECO:0007669"/>
    <property type="project" value="UniProtKB-UniRule"/>
</dbReference>
<reference evidence="19" key="1">
    <citation type="submission" date="2025-08" db="UniProtKB">
        <authorList>
            <consortium name="RefSeq"/>
        </authorList>
    </citation>
    <scope>IDENTIFICATION</scope>
</reference>
<evidence type="ECO:0000256" key="12">
    <source>
        <dbReference type="ARBA" id="ARBA00023295"/>
    </source>
</evidence>
<keyword evidence="9 15" id="KW-1015">Disulfide bond</keyword>
<dbReference type="eggNOG" id="ENOG502R6HD">
    <property type="taxonomic scope" value="Eukaryota"/>
</dbReference>
<proteinExistence type="inferred from homology"/>
<keyword evidence="6" id="KW-0732">Signal</keyword>
<accession>A0A1S3AA20</accession>
<feature type="disulfide bond" evidence="15">
    <location>
        <begin position="375"/>
        <end position="386"/>
    </location>
</feature>
<evidence type="ECO:0000256" key="2">
    <source>
        <dbReference type="ARBA" id="ARBA00004609"/>
    </source>
</evidence>
<feature type="disulfide bond" evidence="15">
    <location>
        <begin position="380"/>
        <end position="434"/>
    </location>
</feature>
<comment type="catalytic activity">
    <reaction evidence="1 13 16">
        <text>Random hydrolysis of (1-&gt;4)-linkages between N-acetyl-beta-D-glucosamine and D-glucuronate residues in hyaluronate.</text>
        <dbReference type="EC" id="3.2.1.35"/>
    </reaction>
</comment>
<feature type="glycosylation site" description="N-linked (GlcNAc...) asparagine" evidence="14">
    <location>
        <position position="367"/>
    </location>
</feature>
<evidence type="ECO:0000256" key="3">
    <source>
        <dbReference type="ARBA" id="ARBA00008871"/>
    </source>
</evidence>
<keyword evidence="17" id="KW-1133">Transmembrane helix</keyword>
<evidence type="ECO:0000256" key="15">
    <source>
        <dbReference type="PIRSR" id="PIRSR038193-3"/>
    </source>
</evidence>
<dbReference type="GO" id="GO:0007342">
    <property type="term" value="P:fusion of sperm to egg plasma membrane involved in single fertilization"/>
    <property type="evidence" value="ECO:0007669"/>
    <property type="project" value="InterPro"/>
</dbReference>
<evidence type="ECO:0000256" key="13">
    <source>
        <dbReference type="PIRNR" id="PIRNR038193"/>
    </source>
</evidence>
<dbReference type="InterPro" id="IPR017853">
    <property type="entry name" value="GH"/>
</dbReference>
<dbReference type="GO" id="GO:0005886">
    <property type="term" value="C:plasma membrane"/>
    <property type="evidence" value="ECO:0007669"/>
    <property type="project" value="UniProtKB-SubCell"/>
</dbReference>
<evidence type="ECO:0000313" key="19">
    <source>
        <dbReference type="RefSeq" id="XP_007531750.2"/>
    </source>
</evidence>
<name>A0A1S3AA20_ERIEU</name>
<dbReference type="InterPro" id="IPR018155">
    <property type="entry name" value="Hyaluronidase"/>
</dbReference>
<dbReference type="GO" id="GO:0098552">
    <property type="term" value="C:side of membrane"/>
    <property type="evidence" value="ECO:0007669"/>
    <property type="project" value="UniProtKB-KW"/>
</dbReference>
<dbReference type="PRINTS" id="PR00846">
    <property type="entry name" value="GLHYDRLASE56"/>
</dbReference>
<evidence type="ECO:0000256" key="5">
    <source>
        <dbReference type="ARBA" id="ARBA00022622"/>
    </source>
</evidence>
<evidence type="ECO:0000256" key="6">
    <source>
        <dbReference type="ARBA" id="ARBA00022729"/>
    </source>
</evidence>
<evidence type="ECO:0000256" key="17">
    <source>
        <dbReference type="SAM" id="Phobius"/>
    </source>
</evidence>
<dbReference type="Proteomes" id="UP001652624">
    <property type="component" value="Chromosome 8"/>
</dbReference>
<keyword evidence="10" id="KW-0325">Glycoprotein</keyword>
<dbReference type="InterPro" id="IPR013785">
    <property type="entry name" value="Aldolase_TIM"/>
</dbReference>
<dbReference type="PANTHER" id="PTHR11769:SF20">
    <property type="entry name" value="HYALURONIDASE PH-20"/>
    <property type="match status" value="1"/>
</dbReference>
<feature type="disulfide bond" evidence="15">
    <location>
        <begin position="60"/>
        <end position="350"/>
    </location>
</feature>
<dbReference type="GO" id="GO:0004415">
    <property type="term" value="F:hyalurononglucosaminidase activity"/>
    <property type="evidence" value="ECO:0007669"/>
    <property type="project" value="UniProtKB-UniRule"/>
</dbReference>
<feature type="disulfide bond" evidence="15">
    <location>
        <begin position="436"/>
        <end position="442"/>
    </location>
</feature>
<evidence type="ECO:0000256" key="7">
    <source>
        <dbReference type="ARBA" id="ARBA00022801"/>
    </source>
</evidence>
<keyword evidence="18" id="KW-1185">Reference proteome</keyword>
<dbReference type="SUPFAM" id="SSF51445">
    <property type="entry name" value="(Trans)glycosidases"/>
    <property type="match status" value="2"/>
</dbReference>
<comment type="similarity">
    <text evidence="3 13 16">Belongs to the glycosyl hydrolase 56 family.</text>
</comment>
<organism evidence="18 19">
    <name type="scientific">Erinaceus europaeus</name>
    <name type="common">Western European hedgehog</name>
    <dbReference type="NCBI Taxonomy" id="9365"/>
    <lineage>
        <taxon>Eukaryota</taxon>
        <taxon>Metazoa</taxon>
        <taxon>Chordata</taxon>
        <taxon>Craniata</taxon>
        <taxon>Vertebrata</taxon>
        <taxon>Euteleostomi</taxon>
        <taxon>Mammalia</taxon>
        <taxon>Eutheria</taxon>
        <taxon>Laurasiatheria</taxon>
        <taxon>Eulipotyphla</taxon>
        <taxon>Erinaceidae</taxon>
        <taxon>Erinaceinae</taxon>
        <taxon>Erinaceus</taxon>
    </lineage>
</organism>
<feature type="disulfide bond" evidence="15">
    <location>
        <begin position="222"/>
        <end position="236"/>
    </location>
</feature>
<evidence type="ECO:0000256" key="10">
    <source>
        <dbReference type="ARBA" id="ARBA00023180"/>
    </source>
</evidence>
<evidence type="ECO:0000256" key="11">
    <source>
        <dbReference type="ARBA" id="ARBA00023288"/>
    </source>
</evidence>
<dbReference type="GeneID" id="103121171"/>
<evidence type="ECO:0000313" key="18">
    <source>
        <dbReference type="Proteomes" id="UP001652624"/>
    </source>
</evidence>
<dbReference type="OrthoDB" id="5796153at2759"/>
<keyword evidence="8 17" id="KW-0472">Membrane</keyword>
<protein>
    <recommendedName>
        <fullName evidence="13 16">Hyaluronidase</fullName>
        <ecNumber evidence="13 16">3.2.1.35</ecNumber>
    </recommendedName>
</protein>
<sequence>MGIRRSKHIIFMHFACVCDTFKTVLVFLPFAMYLTQDLRAPPILPNIPYLWVWNAPTEYCTKNHNVTVDTSYFSLVGSPQIHVKGQSIRIFYSDRLGNYPHISKNKIWHGGIPQSGDIQKHLEKAKTDIYLYLPVDDVGLAVIDWQEWRPLWSRNWDIKNIYRQMSIQLVQNQTSGLNARTINNTAKMNFETAGKNFMVETIKLGKRLRPKRYWGFYLFPDCYNYHYTKPNYTGHCFDIEKKRNDELNWLWSESTALYPSIYLSSKIKSSPLATLFVRNRIQEAIRVSKVRDVNDPLPVFIYSRPIYTDSPAQYLSQMDLVSTLGESVALGASGSILWGSLNFSQSKQSCMDLDNYMKTTLIPYMINVTLAAKMCSQVLCYSQGLCVRKNWDADHYLHLSSDRFYIEYGHCERYSVSGEPRFVDLKYFYEKFSCSCFANVTCHTRKDINDIDHINVCVGDNVCISSTQINRAKKISRRKGRLYKNLKNVLSSMPPGLISPCVPGKDVRTPQENARGQSIRIFYSDKLGYYPYVNSKNKVENGRIPQSGYLEDHLNKIEDDLALYLPVEDVGLVVIDWQECRPLWARNWDSKEIYRQMSIQLVQKQTPGLDARTINNNTAKMNFETA</sequence>
<dbReference type="PRINTS" id="PR00848">
    <property type="entry name" value="SPERMPH20"/>
</dbReference>
<evidence type="ECO:0000256" key="1">
    <source>
        <dbReference type="ARBA" id="ARBA00000251"/>
    </source>
</evidence>
<dbReference type="GO" id="GO:0001669">
    <property type="term" value="C:acrosomal vesicle"/>
    <property type="evidence" value="ECO:0007669"/>
    <property type="project" value="TreeGrafter"/>
</dbReference>
<dbReference type="AlphaFoldDB" id="A0A1S3AA20"/>
<keyword evidence="4" id="KW-1003">Cell membrane</keyword>
<dbReference type="GlyCosmos" id="A0A1S3AA20">
    <property type="glycosylation" value="1 site, No reported glycans"/>
</dbReference>
<keyword evidence="11" id="KW-0449">Lipoprotein</keyword>
<comment type="subcellular location">
    <subcellularLocation>
        <location evidence="2">Cell membrane</location>
        <topology evidence="2">Lipid-anchor</topology>
        <topology evidence="2">GPI-anchor</topology>
    </subcellularLocation>
</comment>